<evidence type="ECO:0000313" key="1">
    <source>
        <dbReference type="EnsemblMetazoa" id="Aqu2.1.14130_001"/>
    </source>
</evidence>
<dbReference type="InParanoid" id="A0A1X7THM0"/>
<sequence>MTRYLSVDAEIIYDNILKEAILKIQDNQQLTAKEIKRAHCFELTPTTIIATKANATEELKAFAEMALKRQKITVSKSASAHYGGQASCKGGWSEQHVPI</sequence>
<dbReference type="AlphaFoldDB" id="A0A1X7THM0"/>
<reference evidence="1" key="1">
    <citation type="submission" date="2017-05" db="UniProtKB">
        <authorList>
            <consortium name="EnsemblMetazoa"/>
        </authorList>
    </citation>
    <scope>IDENTIFICATION</scope>
</reference>
<protein>
    <submittedName>
        <fullName evidence="1">Uncharacterized protein</fullName>
    </submittedName>
</protein>
<organism evidence="1">
    <name type="scientific">Amphimedon queenslandica</name>
    <name type="common">Sponge</name>
    <dbReference type="NCBI Taxonomy" id="400682"/>
    <lineage>
        <taxon>Eukaryota</taxon>
        <taxon>Metazoa</taxon>
        <taxon>Porifera</taxon>
        <taxon>Demospongiae</taxon>
        <taxon>Heteroscleromorpha</taxon>
        <taxon>Haplosclerida</taxon>
        <taxon>Niphatidae</taxon>
        <taxon>Amphimedon</taxon>
    </lineage>
</organism>
<name>A0A1X7THM0_AMPQE</name>
<dbReference type="EnsemblMetazoa" id="Aqu2.1.14130_001">
    <property type="protein sequence ID" value="Aqu2.1.14130_001"/>
    <property type="gene ID" value="Aqu2.1.14130"/>
</dbReference>
<accession>A0A1X7THM0</accession>
<proteinExistence type="predicted"/>